<evidence type="ECO:0000313" key="1">
    <source>
        <dbReference type="EMBL" id="KAI4338544.1"/>
    </source>
</evidence>
<comment type="caution">
    <text evidence="1">The sequence shown here is derived from an EMBL/GenBank/DDBJ whole genome shotgun (WGS) entry which is preliminary data.</text>
</comment>
<name>A0ACB9NT22_9MYRT</name>
<dbReference type="EMBL" id="CM042886">
    <property type="protein sequence ID" value="KAI4338544.1"/>
    <property type="molecule type" value="Genomic_DNA"/>
</dbReference>
<evidence type="ECO:0000313" key="2">
    <source>
        <dbReference type="Proteomes" id="UP001057402"/>
    </source>
</evidence>
<accession>A0ACB9NT22</accession>
<keyword evidence="2" id="KW-1185">Reference proteome</keyword>
<sequence>MPDGEVFNMAIICLIKGGVSCQVLVLLEQFVTCGLKPAFNTYLTLLQALYGAGETGQADKYLKMMTEQGLVSNIFSYNMIIDFGVRPDASNAFQFWS</sequence>
<organism evidence="1 2">
    <name type="scientific">Melastoma candidum</name>
    <dbReference type="NCBI Taxonomy" id="119954"/>
    <lineage>
        <taxon>Eukaryota</taxon>
        <taxon>Viridiplantae</taxon>
        <taxon>Streptophyta</taxon>
        <taxon>Embryophyta</taxon>
        <taxon>Tracheophyta</taxon>
        <taxon>Spermatophyta</taxon>
        <taxon>Magnoliopsida</taxon>
        <taxon>eudicotyledons</taxon>
        <taxon>Gunneridae</taxon>
        <taxon>Pentapetalae</taxon>
        <taxon>rosids</taxon>
        <taxon>malvids</taxon>
        <taxon>Myrtales</taxon>
        <taxon>Melastomataceae</taxon>
        <taxon>Melastomatoideae</taxon>
        <taxon>Melastomateae</taxon>
        <taxon>Melastoma</taxon>
    </lineage>
</organism>
<protein>
    <submittedName>
        <fullName evidence="1">Uncharacterized protein</fullName>
    </submittedName>
</protein>
<proteinExistence type="predicted"/>
<reference evidence="2" key="1">
    <citation type="journal article" date="2023" name="Front. Plant Sci.">
        <title>Chromosomal-level genome assembly of Melastoma candidum provides insights into trichome evolution.</title>
        <authorList>
            <person name="Zhong Y."/>
            <person name="Wu W."/>
            <person name="Sun C."/>
            <person name="Zou P."/>
            <person name="Liu Y."/>
            <person name="Dai S."/>
            <person name="Zhou R."/>
        </authorList>
    </citation>
    <scope>NUCLEOTIDE SEQUENCE [LARGE SCALE GENOMIC DNA]</scope>
</reference>
<gene>
    <name evidence="1" type="ORF">MLD38_023591</name>
</gene>
<dbReference type="Proteomes" id="UP001057402">
    <property type="component" value="Chromosome 7"/>
</dbReference>